<comment type="caution">
    <text evidence="2">The sequence shown here is derived from an EMBL/GenBank/DDBJ whole genome shotgun (WGS) entry which is preliminary data.</text>
</comment>
<evidence type="ECO:0000313" key="2">
    <source>
        <dbReference type="EMBL" id="GHB93543.1"/>
    </source>
</evidence>
<protein>
    <submittedName>
        <fullName evidence="2">Uncharacterized protein</fullName>
    </submittedName>
</protein>
<keyword evidence="3" id="KW-1185">Reference proteome</keyword>
<feature type="transmembrane region" description="Helical" evidence="1">
    <location>
        <begin position="6"/>
        <end position="25"/>
    </location>
</feature>
<accession>A0A8J3GD18</accession>
<keyword evidence="1" id="KW-0472">Membrane</keyword>
<dbReference type="RefSeq" id="WP_189511774.1">
    <property type="nucleotide sequence ID" value="NZ_BMXG01000003.1"/>
</dbReference>
<dbReference type="EMBL" id="BMXG01000003">
    <property type="protein sequence ID" value="GHB93543.1"/>
    <property type="molecule type" value="Genomic_DNA"/>
</dbReference>
<feature type="transmembrane region" description="Helical" evidence="1">
    <location>
        <begin position="32"/>
        <end position="53"/>
    </location>
</feature>
<organism evidence="2 3">
    <name type="scientific">Cerasicoccus arenae</name>
    <dbReference type="NCBI Taxonomy" id="424488"/>
    <lineage>
        <taxon>Bacteria</taxon>
        <taxon>Pseudomonadati</taxon>
        <taxon>Verrucomicrobiota</taxon>
        <taxon>Opitutia</taxon>
        <taxon>Puniceicoccales</taxon>
        <taxon>Cerasicoccaceae</taxon>
        <taxon>Cerasicoccus</taxon>
    </lineage>
</organism>
<evidence type="ECO:0000256" key="1">
    <source>
        <dbReference type="SAM" id="Phobius"/>
    </source>
</evidence>
<evidence type="ECO:0000313" key="3">
    <source>
        <dbReference type="Proteomes" id="UP000642829"/>
    </source>
</evidence>
<dbReference type="Proteomes" id="UP000642829">
    <property type="component" value="Unassembled WGS sequence"/>
</dbReference>
<feature type="transmembrane region" description="Helical" evidence="1">
    <location>
        <begin position="59"/>
        <end position="77"/>
    </location>
</feature>
<reference evidence="2" key="1">
    <citation type="journal article" date="2014" name="Int. J. Syst. Evol. Microbiol.">
        <title>Complete genome sequence of Corynebacterium casei LMG S-19264T (=DSM 44701T), isolated from a smear-ripened cheese.</title>
        <authorList>
            <consortium name="US DOE Joint Genome Institute (JGI-PGF)"/>
            <person name="Walter F."/>
            <person name="Albersmeier A."/>
            <person name="Kalinowski J."/>
            <person name="Ruckert C."/>
        </authorList>
    </citation>
    <scope>NUCLEOTIDE SEQUENCE</scope>
    <source>
        <strain evidence="2">KCTC 12870</strain>
    </source>
</reference>
<proteinExistence type="predicted"/>
<reference evidence="2" key="2">
    <citation type="submission" date="2020-09" db="EMBL/GenBank/DDBJ databases">
        <authorList>
            <person name="Sun Q."/>
            <person name="Kim S."/>
        </authorList>
    </citation>
    <scope>NUCLEOTIDE SEQUENCE</scope>
    <source>
        <strain evidence="2">KCTC 12870</strain>
    </source>
</reference>
<name>A0A8J3GD18_9BACT</name>
<dbReference type="AlphaFoldDB" id="A0A8J3GD18"/>
<gene>
    <name evidence="2" type="ORF">GCM10007047_06280</name>
</gene>
<keyword evidence="1" id="KW-1133">Transmembrane helix</keyword>
<keyword evidence="1" id="KW-0812">Transmembrane</keyword>
<sequence length="86" mass="9569">MEIVALVFFLVGFVIALIYGIKLLILAFQTSLLWGLGYIFIPFVALIFVIVHWEDAKSPFLRGLLAIPFYIIGAVLMPQSSGMYAS</sequence>